<dbReference type="EMBL" id="JAVXUP010001725">
    <property type="protein sequence ID" value="KAK3008713.1"/>
    <property type="molecule type" value="Genomic_DNA"/>
</dbReference>
<dbReference type="InterPro" id="IPR009009">
    <property type="entry name" value="RlpA-like_DPBB"/>
</dbReference>
<dbReference type="Proteomes" id="UP001188597">
    <property type="component" value="Unassembled WGS sequence"/>
</dbReference>
<feature type="signal peptide" evidence="1">
    <location>
        <begin position="1"/>
        <end position="18"/>
    </location>
</feature>
<keyword evidence="1" id="KW-0732">Signal</keyword>
<dbReference type="Pfam" id="PF03330">
    <property type="entry name" value="DPBB_1"/>
    <property type="match status" value="1"/>
</dbReference>
<comment type="caution">
    <text evidence="3">The sequence shown here is derived from an EMBL/GenBank/DDBJ whole genome shotgun (WGS) entry which is preliminary data.</text>
</comment>
<protein>
    <recommendedName>
        <fullName evidence="2">Expansin-like EG45 domain-containing protein</fullName>
    </recommendedName>
</protein>
<sequence>MTLSIQLLNALPVGLILTELCHVPSSRTGCQSLCNSFRGSLSSCCHSSAIFLTQMLALLATILHPTACFGSDASQFPSSNLFAAAGEGIWDNGAACGRQYLVRCISAVVPKTCIPGQTIQIRIVDRVQTSKSRPLKDGTTMVLSTTAFQTIANPSSTSMNVEFQLV</sequence>
<evidence type="ECO:0000313" key="3">
    <source>
        <dbReference type="EMBL" id="KAK3008713.1"/>
    </source>
</evidence>
<evidence type="ECO:0000256" key="1">
    <source>
        <dbReference type="SAM" id="SignalP"/>
    </source>
</evidence>
<proteinExistence type="predicted"/>
<gene>
    <name evidence="3" type="ORF">RJ639_015397</name>
</gene>
<name>A0AA89ANT2_9ASTE</name>
<dbReference type="InterPro" id="IPR007112">
    <property type="entry name" value="Expansin/allergen_DPBB_dom"/>
</dbReference>
<feature type="domain" description="Expansin-like EG45" evidence="2">
    <location>
        <begin position="65"/>
        <end position="166"/>
    </location>
</feature>
<dbReference type="Gene3D" id="2.40.40.10">
    <property type="entry name" value="RlpA-like domain"/>
    <property type="match status" value="1"/>
</dbReference>
<dbReference type="SUPFAM" id="SSF50685">
    <property type="entry name" value="Barwin-like endoglucanases"/>
    <property type="match status" value="1"/>
</dbReference>
<feature type="chain" id="PRO_5041720311" description="Expansin-like EG45 domain-containing protein" evidence="1">
    <location>
        <begin position="19"/>
        <end position="166"/>
    </location>
</feature>
<reference evidence="3" key="1">
    <citation type="submission" date="2022-12" db="EMBL/GenBank/DDBJ databases">
        <title>Draft genome assemblies for two species of Escallonia (Escalloniales).</title>
        <authorList>
            <person name="Chanderbali A."/>
            <person name="Dervinis C."/>
            <person name="Anghel I."/>
            <person name="Soltis D."/>
            <person name="Soltis P."/>
            <person name="Zapata F."/>
        </authorList>
    </citation>
    <scope>NUCLEOTIDE SEQUENCE</scope>
    <source>
        <strain evidence="3">UCBG64.0493</strain>
        <tissue evidence="3">Leaf</tissue>
    </source>
</reference>
<evidence type="ECO:0000313" key="4">
    <source>
        <dbReference type="Proteomes" id="UP001188597"/>
    </source>
</evidence>
<dbReference type="PANTHER" id="PTHR47480:SF1">
    <property type="entry name" value="EG45-LIKE DOMAIN CONTAINING PROTEIN 1"/>
    <property type="match status" value="1"/>
</dbReference>
<dbReference type="InterPro" id="IPR036908">
    <property type="entry name" value="RlpA-like_sf"/>
</dbReference>
<accession>A0AA89ANT2</accession>
<organism evidence="3 4">
    <name type="scientific">Escallonia herrerae</name>
    <dbReference type="NCBI Taxonomy" id="1293975"/>
    <lineage>
        <taxon>Eukaryota</taxon>
        <taxon>Viridiplantae</taxon>
        <taxon>Streptophyta</taxon>
        <taxon>Embryophyta</taxon>
        <taxon>Tracheophyta</taxon>
        <taxon>Spermatophyta</taxon>
        <taxon>Magnoliopsida</taxon>
        <taxon>eudicotyledons</taxon>
        <taxon>Gunneridae</taxon>
        <taxon>Pentapetalae</taxon>
        <taxon>asterids</taxon>
        <taxon>campanulids</taxon>
        <taxon>Escalloniales</taxon>
        <taxon>Escalloniaceae</taxon>
        <taxon>Escallonia</taxon>
    </lineage>
</organism>
<evidence type="ECO:0000259" key="2">
    <source>
        <dbReference type="PROSITE" id="PS50842"/>
    </source>
</evidence>
<dbReference type="PANTHER" id="PTHR47480">
    <property type="entry name" value="EG45-LIKE DOMAIN CONTAINING PROTEIN"/>
    <property type="match status" value="1"/>
</dbReference>
<dbReference type="PROSITE" id="PS50842">
    <property type="entry name" value="EXPANSIN_EG45"/>
    <property type="match status" value="1"/>
</dbReference>
<dbReference type="AlphaFoldDB" id="A0AA89ANT2"/>
<keyword evidence="4" id="KW-1185">Reference proteome</keyword>
<dbReference type="CDD" id="cd22269">
    <property type="entry name" value="DPBB_EG45-like"/>
    <property type="match status" value="1"/>
</dbReference>